<gene>
    <name evidence="2" type="ORF">JJJ17_02550</name>
</gene>
<sequence>MSFAARSVIGKLAICCALLCPSIAFADDCSAAKSMVAEMRRDLPRLADMSTQVIGVGVDCTTRTFFYEKMILFDPAYLEPGWQGRQQARFTALHCNHQGLASANKWNVSETVYDLYGAEVITLTVSPGDCR</sequence>
<name>A0A934VYI8_9RHOB</name>
<dbReference type="EMBL" id="JAEPRQ010000001">
    <property type="protein sequence ID" value="MBK4214800.1"/>
    <property type="molecule type" value="Genomic_DNA"/>
</dbReference>
<keyword evidence="3" id="KW-1185">Reference proteome</keyword>
<dbReference type="Proteomes" id="UP000640485">
    <property type="component" value="Unassembled WGS sequence"/>
</dbReference>
<evidence type="ECO:0000256" key="1">
    <source>
        <dbReference type="SAM" id="SignalP"/>
    </source>
</evidence>
<feature type="chain" id="PRO_5036883142" evidence="1">
    <location>
        <begin position="27"/>
        <end position="131"/>
    </location>
</feature>
<feature type="signal peptide" evidence="1">
    <location>
        <begin position="1"/>
        <end position="26"/>
    </location>
</feature>
<organism evidence="2 3">
    <name type="scientific">Paracoccus caeni</name>
    <dbReference type="NCBI Taxonomy" id="657651"/>
    <lineage>
        <taxon>Bacteria</taxon>
        <taxon>Pseudomonadati</taxon>
        <taxon>Pseudomonadota</taxon>
        <taxon>Alphaproteobacteria</taxon>
        <taxon>Rhodobacterales</taxon>
        <taxon>Paracoccaceae</taxon>
        <taxon>Paracoccus</taxon>
    </lineage>
</organism>
<protein>
    <submittedName>
        <fullName evidence="2">Uncharacterized protein</fullName>
    </submittedName>
</protein>
<proteinExistence type="predicted"/>
<evidence type="ECO:0000313" key="3">
    <source>
        <dbReference type="Proteomes" id="UP000640485"/>
    </source>
</evidence>
<keyword evidence="1" id="KW-0732">Signal</keyword>
<dbReference type="RefSeq" id="WP_200683537.1">
    <property type="nucleotide sequence ID" value="NZ_JAEPRQ010000001.1"/>
</dbReference>
<dbReference type="AlphaFoldDB" id="A0A934VYI8"/>
<comment type="caution">
    <text evidence="2">The sequence shown here is derived from an EMBL/GenBank/DDBJ whole genome shotgun (WGS) entry which is preliminary data.</text>
</comment>
<accession>A0A934VYI8</accession>
<reference evidence="2" key="1">
    <citation type="submission" date="2021-01" db="EMBL/GenBank/DDBJ databases">
        <title>Paracoccus amoyensis sp. nov., isolated from the surface seawater along the coast of Xiamen Island, China.</title>
        <authorList>
            <person name="Lyu L."/>
        </authorList>
    </citation>
    <scope>NUCLEOTIDE SEQUENCE</scope>
    <source>
        <strain evidence="2">MJ17</strain>
    </source>
</reference>
<evidence type="ECO:0000313" key="2">
    <source>
        <dbReference type="EMBL" id="MBK4214800.1"/>
    </source>
</evidence>